<reference evidence="1 2" key="1">
    <citation type="journal article" date="2023" name="Plants (Basel)">
        <title>Bridging the Gap: Combining Genomics and Transcriptomics Approaches to Understand Stylosanthes scabra, an Orphan Legume from the Brazilian Caatinga.</title>
        <authorList>
            <person name="Ferreira-Neto J.R.C."/>
            <person name="da Silva M.D."/>
            <person name="Binneck E."/>
            <person name="de Melo N.F."/>
            <person name="da Silva R.H."/>
            <person name="de Melo A.L.T.M."/>
            <person name="Pandolfi V."/>
            <person name="Bustamante F.O."/>
            <person name="Brasileiro-Vidal A.C."/>
            <person name="Benko-Iseppon A.M."/>
        </authorList>
    </citation>
    <scope>NUCLEOTIDE SEQUENCE [LARGE SCALE GENOMIC DNA]</scope>
    <source>
        <tissue evidence="1">Leaves</tissue>
    </source>
</reference>
<gene>
    <name evidence="1" type="primary">MTPC1_1</name>
    <name evidence="1" type="ORF">PIB30_001533</name>
</gene>
<protein>
    <submittedName>
        <fullName evidence="1">Metal tolerance protein C1, variant 3</fullName>
    </submittedName>
</protein>
<evidence type="ECO:0000313" key="2">
    <source>
        <dbReference type="Proteomes" id="UP001341840"/>
    </source>
</evidence>
<accession>A0ABU6R3D1</accession>
<comment type="caution">
    <text evidence="1">The sequence shown here is derived from an EMBL/GenBank/DDBJ whole genome shotgun (WGS) entry which is preliminary data.</text>
</comment>
<keyword evidence="2" id="KW-1185">Reference proteome</keyword>
<proteinExistence type="predicted"/>
<sequence length="51" mass="5489">MILKAGAETGDQSIFELVDAAIPPQHLDPIKPTILQVDGVKVSSFSFGLYM</sequence>
<evidence type="ECO:0000313" key="1">
    <source>
        <dbReference type="EMBL" id="MED6118303.1"/>
    </source>
</evidence>
<dbReference type="EMBL" id="JASCZI010030211">
    <property type="protein sequence ID" value="MED6118303.1"/>
    <property type="molecule type" value="Genomic_DNA"/>
</dbReference>
<dbReference type="Proteomes" id="UP001341840">
    <property type="component" value="Unassembled WGS sequence"/>
</dbReference>
<organism evidence="1 2">
    <name type="scientific">Stylosanthes scabra</name>
    <dbReference type="NCBI Taxonomy" id="79078"/>
    <lineage>
        <taxon>Eukaryota</taxon>
        <taxon>Viridiplantae</taxon>
        <taxon>Streptophyta</taxon>
        <taxon>Embryophyta</taxon>
        <taxon>Tracheophyta</taxon>
        <taxon>Spermatophyta</taxon>
        <taxon>Magnoliopsida</taxon>
        <taxon>eudicotyledons</taxon>
        <taxon>Gunneridae</taxon>
        <taxon>Pentapetalae</taxon>
        <taxon>rosids</taxon>
        <taxon>fabids</taxon>
        <taxon>Fabales</taxon>
        <taxon>Fabaceae</taxon>
        <taxon>Papilionoideae</taxon>
        <taxon>50 kb inversion clade</taxon>
        <taxon>dalbergioids sensu lato</taxon>
        <taxon>Dalbergieae</taxon>
        <taxon>Pterocarpus clade</taxon>
        <taxon>Stylosanthes</taxon>
    </lineage>
</organism>
<name>A0ABU6R3D1_9FABA</name>